<evidence type="ECO:0000256" key="2">
    <source>
        <dbReference type="ARBA" id="ARBA00005189"/>
    </source>
</evidence>
<evidence type="ECO:0000313" key="9">
    <source>
        <dbReference type="Proteomes" id="UP000038045"/>
    </source>
</evidence>
<comment type="catalytic activity">
    <reaction evidence="6">
        <text>N,N-dimethylethanolamine phosphate + S-adenosyl-L-methionine = phosphocholine + S-adenosyl-L-homocysteine + H(+)</text>
        <dbReference type="Rhea" id="RHEA:25325"/>
        <dbReference type="ChEBI" id="CHEBI:15378"/>
        <dbReference type="ChEBI" id="CHEBI:57856"/>
        <dbReference type="ChEBI" id="CHEBI:58641"/>
        <dbReference type="ChEBI" id="CHEBI:59789"/>
        <dbReference type="ChEBI" id="CHEBI:295975"/>
        <dbReference type="EC" id="2.1.1.103"/>
    </reaction>
    <physiologicalReaction direction="left-to-right" evidence="6">
        <dbReference type="Rhea" id="RHEA:25326"/>
    </physiologicalReaction>
</comment>
<reference evidence="10" key="1">
    <citation type="submission" date="2017-02" db="UniProtKB">
        <authorList>
            <consortium name="WormBaseParasite"/>
        </authorList>
    </citation>
    <scope>IDENTIFICATION</scope>
</reference>
<dbReference type="Gene3D" id="3.40.50.150">
    <property type="entry name" value="Vaccinia Virus protein VP39"/>
    <property type="match status" value="1"/>
</dbReference>
<evidence type="ECO:0000256" key="3">
    <source>
        <dbReference type="ARBA" id="ARBA00022603"/>
    </source>
</evidence>
<sequence>MPTNKNELVLAAINIVKPTRGIKGHVISGTCLGEGKGVEEIFVEELWKHYGENVARNSEMTYSRNIRLLFEKKYVNRDILILCDILTTAYIDDKPVNCDDLLDVCYESLNDDGCIILKENFKKFDSSLLGKINKQIQECYLVRFHEMNQIRYSIHTEGNFLDIFWILTKEDKSFTHKKIFQFFKFVEEYRILKADVKSFSGKEFFHFIDYNEKEHWELLDRFDNLRPGAKMLQVGYTNLHLQTVVRYRNNLVLVSPYCETIVDSILYNHKAKDNRIFYRLANFHVHNFPVNCYDLIFVPNFLHYNSNYERFFDNAYTALKFGGEISITCLVLGPGNYNEEFDGMIKFYRLFIKKEREIKEMMENVGFKDIVIERLTDMLSVKVKKIVDHETITFTHKKATFLNNYINSRHIEFIYFYGKKV</sequence>
<keyword evidence="3" id="KW-0489">Methyltransferase</keyword>
<evidence type="ECO:0000259" key="8">
    <source>
        <dbReference type="Pfam" id="PF17987"/>
    </source>
</evidence>
<dbReference type="InterPro" id="IPR040516">
    <property type="entry name" value="PMT2_N"/>
</dbReference>
<dbReference type="EC" id="2.1.1.103" evidence="5"/>
<accession>A0A0N4ZZH1</accession>
<dbReference type="WBParaSite" id="PTRK_0001428000.1">
    <property type="protein sequence ID" value="PTRK_0001428000.1"/>
    <property type="gene ID" value="PTRK_0001428000"/>
</dbReference>
<keyword evidence="9" id="KW-1185">Reference proteome</keyword>
<proteinExistence type="predicted"/>
<comment type="catalytic activity">
    <reaction evidence="7">
        <text>N-methylethanolamine phosphate + S-adenosyl-L-methionine = N,N-dimethylethanolamine phosphate + S-adenosyl-L-homocysteine + H(+)</text>
        <dbReference type="Rhea" id="RHEA:25321"/>
        <dbReference type="ChEBI" id="CHEBI:15378"/>
        <dbReference type="ChEBI" id="CHEBI:57781"/>
        <dbReference type="ChEBI" id="CHEBI:57856"/>
        <dbReference type="ChEBI" id="CHEBI:58641"/>
        <dbReference type="ChEBI" id="CHEBI:59789"/>
        <dbReference type="EC" id="2.1.1.103"/>
    </reaction>
    <physiologicalReaction direction="left-to-right" evidence="7">
        <dbReference type="Rhea" id="RHEA:25322"/>
    </physiologicalReaction>
</comment>
<evidence type="ECO:0000313" key="10">
    <source>
        <dbReference type="WBParaSite" id="PTRK_0001428000.1"/>
    </source>
</evidence>
<dbReference type="PANTHER" id="PTHR44307">
    <property type="entry name" value="PHOSPHOETHANOLAMINE METHYLTRANSFERASE"/>
    <property type="match status" value="1"/>
</dbReference>
<comment type="pathway">
    <text evidence="2">Lipid metabolism.</text>
</comment>
<keyword evidence="4" id="KW-0808">Transferase</keyword>
<dbReference type="InterPro" id="IPR029063">
    <property type="entry name" value="SAM-dependent_MTases_sf"/>
</dbReference>
<dbReference type="PANTHER" id="PTHR44307:SF2">
    <property type="entry name" value="PHOSPHOETHANOLAMINE METHYLTRANSFERASE ISOFORM X1"/>
    <property type="match status" value="1"/>
</dbReference>
<organism evidence="9 10">
    <name type="scientific">Parastrongyloides trichosuri</name>
    <name type="common">Possum-specific nematode worm</name>
    <dbReference type="NCBI Taxonomy" id="131310"/>
    <lineage>
        <taxon>Eukaryota</taxon>
        <taxon>Metazoa</taxon>
        <taxon>Ecdysozoa</taxon>
        <taxon>Nematoda</taxon>
        <taxon>Chromadorea</taxon>
        <taxon>Rhabditida</taxon>
        <taxon>Tylenchina</taxon>
        <taxon>Panagrolaimomorpha</taxon>
        <taxon>Strongyloidoidea</taxon>
        <taxon>Strongyloididae</taxon>
        <taxon>Parastrongyloides</taxon>
    </lineage>
</organism>
<dbReference type="GO" id="GO:0000234">
    <property type="term" value="F:phosphoethanolamine N-methyltransferase activity"/>
    <property type="evidence" value="ECO:0007669"/>
    <property type="project" value="UniProtKB-EC"/>
</dbReference>
<dbReference type="GO" id="GO:0032259">
    <property type="term" value="P:methylation"/>
    <property type="evidence" value="ECO:0007669"/>
    <property type="project" value="UniProtKB-KW"/>
</dbReference>
<dbReference type="Proteomes" id="UP000038045">
    <property type="component" value="Unplaced"/>
</dbReference>
<dbReference type="STRING" id="131310.A0A0N4ZZH1"/>
<evidence type="ECO:0000256" key="5">
    <source>
        <dbReference type="ARBA" id="ARBA00035674"/>
    </source>
</evidence>
<evidence type="ECO:0000256" key="6">
    <source>
        <dbReference type="ARBA" id="ARBA00047619"/>
    </source>
</evidence>
<dbReference type="SUPFAM" id="SSF53335">
    <property type="entry name" value="S-adenosyl-L-methionine-dependent methyltransferases"/>
    <property type="match status" value="1"/>
</dbReference>
<evidence type="ECO:0000256" key="1">
    <source>
        <dbReference type="ARBA" id="ARBA00004969"/>
    </source>
</evidence>
<evidence type="ECO:0000256" key="4">
    <source>
        <dbReference type="ARBA" id="ARBA00022679"/>
    </source>
</evidence>
<dbReference type="AlphaFoldDB" id="A0A0N4ZZH1"/>
<protein>
    <recommendedName>
        <fullName evidence="5">phosphoethanolamine N-methyltransferase</fullName>
        <ecNumber evidence="5">2.1.1.103</ecNumber>
    </recommendedName>
</protein>
<evidence type="ECO:0000256" key="7">
    <source>
        <dbReference type="ARBA" id="ARBA00047841"/>
    </source>
</evidence>
<name>A0A0N4ZZH1_PARTI</name>
<comment type="pathway">
    <text evidence="1">Phospholipid metabolism; phosphatidylcholine biosynthesis.</text>
</comment>
<dbReference type="Pfam" id="PF17987">
    <property type="entry name" value="PMT2_N"/>
    <property type="match status" value="1"/>
</dbReference>
<feature type="domain" description="Phosphoethanolamine N-methyltransferase 2 N-terminal" evidence="8">
    <location>
        <begin position="59"/>
        <end position="170"/>
    </location>
</feature>